<comment type="caution">
    <text evidence="1">The sequence shown here is derived from an EMBL/GenBank/DDBJ whole genome shotgun (WGS) entry which is preliminary data.</text>
</comment>
<protein>
    <submittedName>
        <fullName evidence="1">Uncharacterized protein</fullName>
    </submittedName>
</protein>
<keyword evidence="2" id="KW-1185">Reference proteome</keyword>
<gene>
    <name evidence="1" type="ORF">LARSCL_LOCUS664</name>
</gene>
<dbReference type="EMBL" id="CAXIEN010000004">
    <property type="protein sequence ID" value="CAL1261867.1"/>
    <property type="molecule type" value="Genomic_DNA"/>
</dbReference>
<evidence type="ECO:0000313" key="2">
    <source>
        <dbReference type="Proteomes" id="UP001497382"/>
    </source>
</evidence>
<reference evidence="1 2" key="1">
    <citation type="submission" date="2024-04" db="EMBL/GenBank/DDBJ databases">
        <authorList>
            <person name="Rising A."/>
            <person name="Reimegard J."/>
            <person name="Sonavane S."/>
            <person name="Akerstrom W."/>
            <person name="Nylinder S."/>
            <person name="Hedman E."/>
            <person name="Kallberg Y."/>
        </authorList>
    </citation>
    <scope>NUCLEOTIDE SEQUENCE [LARGE SCALE GENOMIC DNA]</scope>
</reference>
<proteinExistence type="predicted"/>
<evidence type="ECO:0000313" key="1">
    <source>
        <dbReference type="EMBL" id="CAL1261867.1"/>
    </source>
</evidence>
<name>A0AAV1YSF0_9ARAC</name>
<dbReference type="AlphaFoldDB" id="A0AAV1YSF0"/>
<dbReference type="Proteomes" id="UP001497382">
    <property type="component" value="Unassembled WGS sequence"/>
</dbReference>
<sequence length="70" mass="7841">MLAYIDERSDDEVNYPSICKHVKYIQVALEVFNMVSAITSLPCALRILNPVMKIRSNPCSISGYSPQSYG</sequence>
<accession>A0AAV1YSF0</accession>
<organism evidence="1 2">
    <name type="scientific">Larinioides sclopetarius</name>
    <dbReference type="NCBI Taxonomy" id="280406"/>
    <lineage>
        <taxon>Eukaryota</taxon>
        <taxon>Metazoa</taxon>
        <taxon>Ecdysozoa</taxon>
        <taxon>Arthropoda</taxon>
        <taxon>Chelicerata</taxon>
        <taxon>Arachnida</taxon>
        <taxon>Araneae</taxon>
        <taxon>Araneomorphae</taxon>
        <taxon>Entelegynae</taxon>
        <taxon>Araneoidea</taxon>
        <taxon>Araneidae</taxon>
        <taxon>Larinioides</taxon>
    </lineage>
</organism>